<dbReference type="SMART" id="SM01391">
    <property type="entry name" value="Filament"/>
    <property type="match status" value="1"/>
</dbReference>
<dbReference type="GO" id="GO:0030280">
    <property type="term" value="F:structural constituent of skin epidermis"/>
    <property type="evidence" value="ECO:0007669"/>
    <property type="project" value="TreeGrafter"/>
</dbReference>
<organism evidence="5 6">
    <name type="scientific">Tricholaema leucomelas</name>
    <name type="common">pied barbet</name>
    <dbReference type="NCBI Taxonomy" id="240729"/>
    <lineage>
        <taxon>Eukaryota</taxon>
        <taxon>Metazoa</taxon>
        <taxon>Chordata</taxon>
        <taxon>Craniata</taxon>
        <taxon>Vertebrata</taxon>
        <taxon>Euteleostomi</taxon>
        <taxon>Archelosauria</taxon>
        <taxon>Archosauria</taxon>
        <taxon>Dinosauria</taxon>
        <taxon>Saurischia</taxon>
        <taxon>Theropoda</taxon>
        <taxon>Coelurosauria</taxon>
        <taxon>Aves</taxon>
        <taxon>Neognathae</taxon>
        <taxon>Neoaves</taxon>
        <taxon>Telluraves</taxon>
        <taxon>Coraciimorphae</taxon>
        <taxon>Piciformes</taxon>
        <taxon>Lybiidae</taxon>
        <taxon>Tricholaema lacrymosa</taxon>
    </lineage>
</organism>
<accession>A0A852I6L5</accession>
<keyword evidence="1" id="KW-0403">Intermediate filament</keyword>
<name>A0A852I6L5_9PICI</name>
<evidence type="ECO:0000313" key="6">
    <source>
        <dbReference type="Proteomes" id="UP000627253"/>
    </source>
</evidence>
<dbReference type="EMBL" id="WAAF01001347">
    <property type="protein sequence ID" value="NXX38643.1"/>
    <property type="molecule type" value="Genomic_DNA"/>
</dbReference>
<protein>
    <submittedName>
        <fullName evidence="5">K2C75 protein</fullName>
    </submittedName>
</protein>
<feature type="non-terminal residue" evidence="5">
    <location>
        <position position="152"/>
    </location>
</feature>
<evidence type="ECO:0000256" key="1">
    <source>
        <dbReference type="ARBA" id="ARBA00022754"/>
    </source>
</evidence>
<feature type="non-terminal residue" evidence="5">
    <location>
        <position position="1"/>
    </location>
</feature>
<gene>
    <name evidence="5" type="primary">Krt75_0</name>
    <name evidence="5" type="ORF">TRILEU_R08697</name>
</gene>
<feature type="domain" description="IF rod" evidence="4">
    <location>
        <begin position="1"/>
        <end position="152"/>
    </location>
</feature>
<dbReference type="PANTHER" id="PTHR45616">
    <property type="entry name" value="GATA-TYPE DOMAIN-CONTAINING PROTEIN"/>
    <property type="match status" value="1"/>
</dbReference>
<keyword evidence="6" id="KW-1185">Reference proteome</keyword>
<keyword evidence="2 3" id="KW-0175">Coiled coil</keyword>
<reference evidence="5" key="1">
    <citation type="submission" date="2020-02" db="EMBL/GenBank/DDBJ databases">
        <title>Bird 10,000 Genomes (B10K) Project - Family phase.</title>
        <authorList>
            <person name="Zhang G."/>
        </authorList>
    </citation>
    <scope>NUCLEOTIDE SEQUENCE</scope>
    <source>
        <strain evidence="5">B10K-DU-002-37</strain>
        <tissue evidence="5">Muscle</tissue>
    </source>
</reference>
<dbReference type="FunFam" id="1.20.5.500:FF:000001">
    <property type="entry name" value="Type II keratin 23"/>
    <property type="match status" value="1"/>
</dbReference>
<dbReference type="PANTHER" id="PTHR45616:SF39">
    <property type="entry name" value="KERATIN, TYPE II CYTOSKELETAL 6A-RELATED"/>
    <property type="match status" value="1"/>
</dbReference>
<comment type="caution">
    <text evidence="5">The sequence shown here is derived from an EMBL/GenBank/DDBJ whole genome shotgun (WGS) entry which is preliminary data.</text>
</comment>
<proteinExistence type="predicted"/>
<dbReference type="FunFam" id="1.20.5.170:FF:000004">
    <property type="entry name" value="Keratin, type II cytoskeletal 5"/>
    <property type="match status" value="1"/>
</dbReference>
<dbReference type="Gene3D" id="1.20.5.170">
    <property type="match status" value="1"/>
</dbReference>
<dbReference type="SUPFAM" id="SSF64593">
    <property type="entry name" value="Intermediate filament protein, coiled coil region"/>
    <property type="match status" value="1"/>
</dbReference>
<dbReference type="Proteomes" id="UP000627253">
    <property type="component" value="Unassembled WGS sequence"/>
</dbReference>
<evidence type="ECO:0000313" key="5">
    <source>
        <dbReference type="EMBL" id="NXX38643.1"/>
    </source>
</evidence>
<dbReference type="Pfam" id="PF00038">
    <property type="entry name" value="Filament"/>
    <property type="match status" value="1"/>
</dbReference>
<sequence length="152" mass="17314">MDNNRTLDLDSITAEVKAQYEDIASRSRAEAESWYQSKVRMRQLSRSGEDLHSTEEEIWELNRLVQRLHSEDDSVKKQRSSLQAAVADAQQRGEVALRDARAKLAQLEAALQQAKADLARQLCQYQELLSLKVALDIEIATYRKLLGGQESR</sequence>
<dbReference type="GO" id="GO:0045095">
    <property type="term" value="C:keratin filament"/>
    <property type="evidence" value="ECO:0007669"/>
    <property type="project" value="TreeGrafter"/>
</dbReference>
<evidence type="ECO:0000256" key="3">
    <source>
        <dbReference type="SAM" id="Coils"/>
    </source>
</evidence>
<feature type="coiled-coil region" evidence="3">
    <location>
        <begin position="51"/>
        <end position="131"/>
    </location>
</feature>
<dbReference type="GO" id="GO:0045109">
    <property type="term" value="P:intermediate filament organization"/>
    <property type="evidence" value="ECO:0007669"/>
    <property type="project" value="TreeGrafter"/>
</dbReference>
<dbReference type="GO" id="GO:0005615">
    <property type="term" value="C:extracellular space"/>
    <property type="evidence" value="ECO:0007669"/>
    <property type="project" value="TreeGrafter"/>
</dbReference>
<dbReference type="AlphaFoldDB" id="A0A852I6L5"/>
<evidence type="ECO:0000256" key="2">
    <source>
        <dbReference type="ARBA" id="ARBA00023054"/>
    </source>
</evidence>
<dbReference type="PROSITE" id="PS51842">
    <property type="entry name" value="IF_ROD_2"/>
    <property type="match status" value="1"/>
</dbReference>
<evidence type="ECO:0000259" key="4">
    <source>
        <dbReference type="PROSITE" id="PS51842"/>
    </source>
</evidence>
<dbReference type="GO" id="GO:0031424">
    <property type="term" value="P:keratinization"/>
    <property type="evidence" value="ECO:0007669"/>
    <property type="project" value="TreeGrafter"/>
</dbReference>
<dbReference type="Gene3D" id="1.20.5.500">
    <property type="entry name" value="Single helix bin"/>
    <property type="match status" value="1"/>
</dbReference>
<dbReference type="OrthoDB" id="2441647at2759"/>
<dbReference type="InterPro" id="IPR039008">
    <property type="entry name" value="IF_rod_dom"/>
</dbReference>